<organism evidence="10 11">
    <name type="scientific">Ferroacidibacillus organovorans</name>
    <dbReference type="NCBI Taxonomy" id="1765683"/>
    <lineage>
        <taxon>Bacteria</taxon>
        <taxon>Bacillati</taxon>
        <taxon>Bacillota</taxon>
        <taxon>Bacilli</taxon>
        <taxon>Bacillales</taxon>
        <taxon>Alicyclobacillaceae</taxon>
        <taxon>Ferroacidibacillus</taxon>
    </lineage>
</organism>
<proteinExistence type="inferred from homology"/>
<dbReference type="PANTHER" id="PTHR11727:SF7">
    <property type="entry name" value="DIMETHYLADENOSINE TRANSFERASE-RELATED"/>
    <property type="match status" value="1"/>
</dbReference>
<dbReference type="AlphaFoldDB" id="A0A1V4EV79"/>
<dbReference type="NCBIfam" id="TIGR00755">
    <property type="entry name" value="ksgA"/>
    <property type="match status" value="1"/>
</dbReference>
<feature type="binding site" evidence="7 8">
    <location>
        <position position="31"/>
    </location>
    <ligand>
        <name>S-adenosyl-L-methionine</name>
        <dbReference type="ChEBI" id="CHEBI:59789"/>
    </ligand>
</feature>
<dbReference type="Proteomes" id="UP000190229">
    <property type="component" value="Unassembled WGS sequence"/>
</dbReference>
<comment type="caution">
    <text evidence="10">The sequence shown here is derived from an EMBL/GenBank/DDBJ whole genome shotgun (WGS) entry which is preliminary data.</text>
</comment>
<dbReference type="InterPro" id="IPR023165">
    <property type="entry name" value="rRNA_Ade_diMease-like_C"/>
</dbReference>
<evidence type="ECO:0000256" key="7">
    <source>
        <dbReference type="HAMAP-Rule" id="MF_00607"/>
    </source>
</evidence>
<dbReference type="FunFam" id="3.40.50.150:FF:000023">
    <property type="entry name" value="Ribosomal RNA small subunit methyltransferase A"/>
    <property type="match status" value="1"/>
</dbReference>
<dbReference type="PROSITE" id="PS01131">
    <property type="entry name" value="RRNA_A_DIMETH"/>
    <property type="match status" value="1"/>
</dbReference>
<feature type="binding site" evidence="7 8">
    <location>
        <position position="83"/>
    </location>
    <ligand>
        <name>S-adenosyl-L-methionine</name>
        <dbReference type="ChEBI" id="CHEBI:59789"/>
    </ligand>
</feature>
<dbReference type="GO" id="GO:0052908">
    <property type="term" value="F:16S rRNA (adenine(1518)-N(6)/adenine(1519)-N(6))-dimethyltransferase activity"/>
    <property type="evidence" value="ECO:0007669"/>
    <property type="project" value="UniProtKB-EC"/>
</dbReference>
<keyword evidence="3 7" id="KW-0489">Methyltransferase</keyword>
<feature type="domain" description="Ribosomal RNA adenine methylase transferase N-terminal" evidence="9">
    <location>
        <begin position="36"/>
        <end position="215"/>
    </location>
</feature>
<evidence type="ECO:0000313" key="11">
    <source>
        <dbReference type="Proteomes" id="UP000190229"/>
    </source>
</evidence>
<keyword evidence="5 7" id="KW-0949">S-adenosyl-L-methionine</keyword>
<evidence type="ECO:0000256" key="6">
    <source>
        <dbReference type="ARBA" id="ARBA00022884"/>
    </source>
</evidence>
<comment type="similarity">
    <text evidence="7">Belongs to the class I-like SAM-binding methyltransferase superfamily. rRNA adenine N(6)-methyltransferase family. RsmA subfamily.</text>
</comment>
<feature type="binding site" evidence="7 8">
    <location>
        <position position="130"/>
    </location>
    <ligand>
        <name>S-adenosyl-L-methionine</name>
        <dbReference type="ChEBI" id="CHEBI:59789"/>
    </ligand>
</feature>
<evidence type="ECO:0000256" key="1">
    <source>
        <dbReference type="ARBA" id="ARBA00022490"/>
    </source>
</evidence>
<dbReference type="InterPro" id="IPR011530">
    <property type="entry name" value="rRNA_adenine_dimethylase"/>
</dbReference>
<evidence type="ECO:0000256" key="2">
    <source>
        <dbReference type="ARBA" id="ARBA00022552"/>
    </source>
</evidence>
<feature type="binding site" evidence="7 8">
    <location>
        <position position="108"/>
    </location>
    <ligand>
        <name>S-adenosyl-L-methionine</name>
        <dbReference type="ChEBI" id="CHEBI:59789"/>
    </ligand>
</feature>
<keyword evidence="6 7" id="KW-0694">RNA-binding</keyword>
<dbReference type="GO" id="GO:0005829">
    <property type="term" value="C:cytosol"/>
    <property type="evidence" value="ECO:0007669"/>
    <property type="project" value="TreeGrafter"/>
</dbReference>
<feature type="binding site" evidence="7 8">
    <location>
        <position position="61"/>
    </location>
    <ligand>
        <name>S-adenosyl-L-methionine</name>
        <dbReference type="ChEBI" id="CHEBI:59789"/>
    </ligand>
</feature>
<dbReference type="GO" id="GO:0003723">
    <property type="term" value="F:RNA binding"/>
    <property type="evidence" value="ECO:0007669"/>
    <property type="project" value="UniProtKB-UniRule"/>
</dbReference>
<dbReference type="InterPro" id="IPR029063">
    <property type="entry name" value="SAM-dependent_MTases_sf"/>
</dbReference>
<dbReference type="CDD" id="cd02440">
    <property type="entry name" value="AdoMet_MTases"/>
    <property type="match status" value="1"/>
</dbReference>
<dbReference type="PANTHER" id="PTHR11727">
    <property type="entry name" value="DIMETHYLADENOSINE TRANSFERASE"/>
    <property type="match status" value="1"/>
</dbReference>
<comment type="subcellular location">
    <subcellularLocation>
        <location evidence="7">Cytoplasm</location>
    </subcellularLocation>
</comment>
<keyword evidence="2 7" id="KW-0698">rRNA processing</keyword>
<evidence type="ECO:0000256" key="5">
    <source>
        <dbReference type="ARBA" id="ARBA00022691"/>
    </source>
</evidence>
<dbReference type="Gene3D" id="1.10.8.100">
    <property type="entry name" value="Ribosomal RNA adenine dimethylase-like, domain 2"/>
    <property type="match status" value="1"/>
</dbReference>
<dbReference type="EMBL" id="MWPS01000012">
    <property type="protein sequence ID" value="OPG16853.1"/>
    <property type="molecule type" value="Genomic_DNA"/>
</dbReference>
<protein>
    <recommendedName>
        <fullName evidence="7">Ribosomal RNA small subunit methyltransferase A</fullName>
        <ecNumber evidence="7">2.1.1.182</ecNumber>
    </recommendedName>
    <alternativeName>
        <fullName evidence="7">16S rRNA (adenine(1518)-N(6)/adenine(1519)-N(6))-dimethyltransferase</fullName>
    </alternativeName>
    <alternativeName>
        <fullName evidence="7">16S rRNA dimethyladenosine transferase</fullName>
    </alternativeName>
    <alternativeName>
        <fullName evidence="7">16S rRNA dimethylase</fullName>
    </alternativeName>
    <alternativeName>
        <fullName evidence="7">S-adenosylmethionine-6-N', N'-adenosyl(rRNA) dimethyltransferase</fullName>
    </alternativeName>
</protein>
<evidence type="ECO:0000313" key="10">
    <source>
        <dbReference type="EMBL" id="OPG16853.1"/>
    </source>
</evidence>
<feature type="binding site" evidence="7 8">
    <location>
        <position position="29"/>
    </location>
    <ligand>
        <name>S-adenosyl-L-methionine</name>
        <dbReference type="ChEBI" id="CHEBI:59789"/>
    </ligand>
</feature>
<dbReference type="PROSITE" id="PS51689">
    <property type="entry name" value="SAM_RNA_A_N6_MT"/>
    <property type="match status" value="1"/>
</dbReference>
<dbReference type="InterPro" id="IPR001737">
    <property type="entry name" value="KsgA/Erm"/>
</dbReference>
<evidence type="ECO:0000256" key="4">
    <source>
        <dbReference type="ARBA" id="ARBA00022679"/>
    </source>
</evidence>
<dbReference type="EC" id="2.1.1.182" evidence="7"/>
<dbReference type="Gene3D" id="3.40.50.150">
    <property type="entry name" value="Vaccinia Virus protein VP39"/>
    <property type="match status" value="1"/>
</dbReference>
<dbReference type="HAMAP" id="MF_00607">
    <property type="entry name" value="16SrRNA_methyltr_A"/>
    <property type="match status" value="1"/>
</dbReference>
<dbReference type="InterPro" id="IPR020598">
    <property type="entry name" value="rRNA_Ade_methylase_Trfase_N"/>
</dbReference>
<keyword evidence="11" id="KW-1185">Reference proteome</keyword>
<keyword evidence="4 7" id="KW-0808">Transferase</keyword>
<gene>
    <name evidence="7" type="primary">rsmA</name>
    <name evidence="7" type="synonym">ksgA</name>
    <name evidence="10" type="ORF">B2M26_04415</name>
</gene>
<reference evidence="10 11" key="1">
    <citation type="submission" date="2017-02" db="EMBL/GenBank/DDBJ databases">
        <title>Draft genome of Acidibacillus ferrooxidans Huett2.</title>
        <authorList>
            <person name="Schopf S."/>
        </authorList>
    </citation>
    <scope>NUCLEOTIDE SEQUENCE [LARGE SCALE GENOMIC DNA]</scope>
    <source>
        <strain evidence="10 11">Huett2</strain>
    </source>
</reference>
<accession>A0A1V4EV79</accession>
<evidence type="ECO:0000256" key="8">
    <source>
        <dbReference type="PROSITE-ProRule" id="PRU01026"/>
    </source>
</evidence>
<dbReference type="Pfam" id="PF00398">
    <property type="entry name" value="RrnaAD"/>
    <property type="match status" value="1"/>
</dbReference>
<evidence type="ECO:0000256" key="3">
    <source>
        <dbReference type="ARBA" id="ARBA00022603"/>
    </source>
</evidence>
<dbReference type="SMART" id="SM00650">
    <property type="entry name" value="rADc"/>
    <property type="match status" value="1"/>
</dbReference>
<name>A0A1V4EV79_9BACL</name>
<dbReference type="SUPFAM" id="SSF53335">
    <property type="entry name" value="S-adenosyl-L-methionine-dependent methyltransferases"/>
    <property type="match status" value="1"/>
</dbReference>
<comment type="function">
    <text evidence="7">Specifically dimethylates two adjacent adenosines (A1518 and A1519) in the loop of a conserved hairpin near the 3'-end of 16S rRNA in the 30S particle. May play a critical role in biogenesis of 30S subunits.</text>
</comment>
<dbReference type="RefSeq" id="WP_067563998.1">
    <property type="nucleotide sequence ID" value="NZ_LSUQ01000017.1"/>
</dbReference>
<keyword evidence="1 7" id="KW-0963">Cytoplasm</keyword>
<dbReference type="OrthoDB" id="9814755at2"/>
<comment type="catalytic activity">
    <reaction evidence="7">
        <text>adenosine(1518)/adenosine(1519) in 16S rRNA + 4 S-adenosyl-L-methionine = N(6)-dimethyladenosine(1518)/N(6)-dimethyladenosine(1519) in 16S rRNA + 4 S-adenosyl-L-homocysteine + 4 H(+)</text>
        <dbReference type="Rhea" id="RHEA:19609"/>
        <dbReference type="Rhea" id="RHEA-COMP:10232"/>
        <dbReference type="Rhea" id="RHEA-COMP:10233"/>
        <dbReference type="ChEBI" id="CHEBI:15378"/>
        <dbReference type="ChEBI" id="CHEBI:57856"/>
        <dbReference type="ChEBI" id="CHEBI:59789"/>
        <dbReference type="ChEBI" id="CHEBI:74411"/>
        <dbReference type="ChEBI" id="CHEBI:74493"/>
        <dbReference type="EC" id="2.1.1.182"/>
    </reaction>
</comment>
<sequence length="310" mass="34237">MKHPLHDPRSVRKLIKEHQFFVKKGYGQNFLTDDTVLDQIVDAACERLAGSERPHVALEIGPGLGTLTEALAESGFSQVVCIEKDAQLIPILAETLTDHPHVTVLQADALEVDFAQLPFAPGHALRVVANLPYYVTTPILMRILESDLPYDRAVFMVQREVAERMVASPGGKEYGALSVAVQYYCQSALLCIVPPEAFFPPPTVESAVIVLDRKKEHVVSDVHRPMFFRVVRAAFAVRRKTLANALATHFGDKAFVRKCLEDASIDPVRRGETLSLEEFARLAVACSARSVHAGGDKSEIHESFKGRDVD</sequence>
<evidence type="ECO:0000259" key="9">
    <source>
        <dbReference type="SMART" id="SM00650"/>
    </source>
</evidence>
<dbReference type="InterPro" id="IPR020596">
    <property type="entry name" value="rRNA_Ade_Mease_Trfase_CS"/>
</dbReference>